<feature type="region of interest" description="Disordered" evidence="4">
    <location>
        <begin position="146"/>
        <end position="166"/>
    </location>
</feature>
<evidence type="ECO:0000256" key="4">
    <source>
        <dbReference type="SAM" id="MobiDB-lite"/>
    </source>
</evidence>
<keyword evidence="1" id="KW-0677">Repeat</keyword>
<evidence type="ECO:0000256" key="2">
    <source>
        <dbReference type="ARBA" id="ARBA00023043"/>
    </source>
</evidence>
<sequence length="166" mass="18287">MCDGKDPEETSDYTKIGLKAYMAAIYGDHENLDKLLDELDVSLYADELTGMMPIHAAAAWGNPKCIEVLVRHGCDINQVDSLNCSPVHHAARNGHSATVDWLIRNGANLLEFNLFGQRPSDLALANHFPELADIIRREAKKQFRGLESKTVKTTASIESKGEHGGK</sequence>
<dbReference type="SMART" id="SM00248">
    <property type="entry name" value="ANK"/>
    <property type="match status" value="2"/>
</dbReference>
<reference evidence="5" key="1">
    <citation type="submission" date="2022-06" db="EMBL/GenBank/DDBJ databases">
        <authorList>
            <person name="Berger JAMES D."/>
            <person name="Berger JAMES D."/>
        </authorList>
    </citation>
    <scope>NUCLEOTIDE SEQUENCE [LARGE SCALE GENOMIC DNA]</scope>
</reference>
<dbReference type="WBParaSite" id="TREG1_129040.1">
    <property type="protein sequence ID" value="TREG1_129040.1"/>
    <property type="gene ID" value="TREG1_129040"/>
</dbReference>
<dbReference type="Proteomes" id="UP000050795">
    <property type="component" value="Unassembled WGS sequence"/>
</dbReference>
<keyword evidence="5" id="KW-1185">Reference proteome</keyword>
<evidence type="ECO:0000313" key="5">
    <source>
        <dbReference type="Proteomes" id="UP000050795"/>
    </source>
</evidence>
<dbReference type="Pfam" id="PF12796">
    <property type="entry name" value="Ank_2"/>
    <property type="match status" value="1"/>
</dbReference>
<evidence type="ECO:0008006" key="7">
    <source>
        <dbReference type="Google" id="ProtNLM"/>
    </source>
</evidence>
<evidence type="ECO:0000313" key="6">
    <source>
        <dbReference type="WBParaSite" id="TREG1_129040.1"/>
    </source>
</evidence>
<feature type="repeat" description="ANK" evidence="3">
    <location>
        <begin position="49"/>
        <end position="81"/>
    </location>
</feature>
<evidence type="ECO:0000256" key="1">
    <source>
        <dbReference type="ARBA" id="ARBA00022737"/>
    </source>
</evidence>
<reference evidence="6" key="2">
    <citation type="submission" date="2023-11" db="UniProtKB">
        <authorList>
            <consortium name="WormBaseParasite"/>
        </authorList>
    </citation>
    <scope>IDENTIFICATION</scope>
</reference>
<dbReference type="PANTHER" id="PTHR24201">
    <property type="entry name" value="ANK_REP_REGION DOMAIN-CONTAINING PROTEIN"/>
    <property type="match status" value="1"/>
</dbReference>
<dbReference type="AlphaFoldDB" id="A0AA85IYL9"/>
<organism evidence="5 6">
    <name type="scientific">Trichobilharzia regenti</name>
    <name type="common">Nasal bird schistosome</name>
    <dbReference type="NCBI Taxonomy" id="157069"/>
    <lineage>
        <taxon>Eukaryota</taxon>
        <taxon>Metazoa</taxon>
        <taxon>Spiralia</taxon>
        <taxon>Lophotrochozoa</taxon>
        <taxon>Platyhelminthes</taxon>
        <taxon>Trematoda</taxon>
        <taxon>Digenea</taxon>
        <taxon>Strigeidida</taxon>
        <taxon>Schistosomatoidea</taxon>
        <taxon>Schistosomatidae</taxon>
        <taxon>Trichobilharzia</taxon>
    </lineage>
</organism>
<dbReference type="SUPFAM" id="SSF48403">
    <property type="entry name" value="Ankyrin repeat"/>
    <property type="match status" value="1"/>
</dbReference>
<protein>
    <recommendedName>
        <fullName evidence="7">ANK_REP_REGION domain-containing protein</fullName>
    </recommendedName>
</protein>
<dbReference type="InterPro" id="IPR036770">
    <property type="entry name" value="Ankyrin_rpt-contain_sf"/>
</dbReference>
<feature type="repeat" description="ANK" evidence="3">
    <location>
        <begin position="82"/>
        <end position="114"/>
    </location>
</feature>
<dbReference type="PROSITE" id="PS50088">
    <property type="entry name" value="ANK_REPEAT"/>
    <property type="match status" value="2"/>
</dbReference>
<dbReference type="PROSITE" id="PS50297">
    <property type="entry name" value="ANK_REP_REGION"/>
    <property type="match status" value="2"/>
</dbReference>
<dbReference type="InterPro" id="IPR002110">
    <property type="entry name" value="Ankyrin_rpt"/>
</dbReference>
<dbReference type="Gene3D" id="1.25.40.20">
    <property type="entry name" value="Ankyrin repeat-containing domain"/>
    <property type="match status" value="1"/>
</dbReference>
<dbReference type="InterPro" id="IPR050776">
    <property type="entry name" value="Ank_Repeat/CDKN_Inhibitor"/>
</dbReference>
<keyword evidence="2 3" id="KW-0040">ANK repeat</keyword>
<proteinExistence type="predicted"/>
<evidence type="ECO:0000256" key="3">
    <source>
        <dbReference type="PROSITE-ProRule" id="PRU00023"/>
    </source>
</evidence>
<name>A0AA85IYL9_TRIRE</name>
<accession>A0AA85IYL9</accession>